<dbReference type="SUPFAM" id="SSF52821">
    <property type="entry name" value="Rhodanese/Cell cycle control phosphatase"/>
    <property type="match status" value="1"/>
</dbReference>
<dbReference type="AlphaFoldDB" id="A0A5C1E5M7"/>
<dbReference type="InterPro" id="IPR052367">
    <property type="entry name" value="Thiosulfate_ST/Rhodanese-like"/>
</dbReference>
<dbReference type="Proteomes" id="UP000323671">
    <property type="component" value="Chromosome"/>
</dbReference>
<dbReference type="RefSeq" id="WP_149424746.1">
    <property type="nucleotide sequence ID" value="NZ_CP022579.1"/>
</dbReference>
<dbReference type="Gene3D" id="3.40.250.10">
    <property type="entry name" value="Rhodanese-like domain"/>
    <property type="match status" value="1"/>
</dbReference>
<sequence length="150" mass="16421">MGRLNELLALAKTRAQDQNFPYAGSLTPAEAHEVWKLAPGAVLVDVRTKAEWDWVGRVPGAVEIEWNLYPDGGRNPHFLDRLKREVDREALVLFLCRSGGRSHAAATAAANAGYTSACNILEGFEGDKNADGRRNTVGGWRHAGLPWVQS</sequence>
<dbReference type="PANTHER" id="PTHR45431">
    <property type="entry name" value="RHODANESE-LIKE DOMAIN-CONTAINING PROTEIN 15, CHLOROPLASTIC"/>
    <property type="match status" value="1"/>
</dbReference>
<dbReference type="CDD" id="cd01522">
    <property type="entry name" value="RHOD_1"/>
    <property type="match status" value="1"/>
</dbReference>
<gene>
    <name evidence="2" type="ORF">OTERR_04790</name>
</gene>
<accession>A0A5C1E5M7</accession>
<dbReference type="InterPro" id="IPR001763">
    <property type="entry name" value="Rhodanese-like_dom"/>
</dbReference>
<dbReference type="EMBL" id="CP022579">
    <property type="protein sequence ID" value="QEL63955.1"/>
    <property type="molecule type" value="Genomic_DNA"/>
</dbReference>
<protein>
    <submittedName>
        <fullName evidence="2">Rhodanese-like protein</fullName>
    </submittedName>
</protein>
<evidence type="ECO:0000313" key="3">
    <source>
        <dbReference type="Proteomes" id="UP000323671"/>
    </source>
</evidence>
<keyword evidence="3" id="KW-1185">Reference proteome</keyword>
<feature type="domain" description="Rhodanese" evidence="1">
    <location>
        <begin position="37"/>
        <end position="136"/>
    </location>
</feature>
<evidence type="ECO:0000259" key="1">
    <source>
        <dbReference type="PROSITE" id="PS50206"/>
    </source>
</evidence>
<dbReference type="KEGG" id="otr:OTERR_04790"/>
<dbReference type="PANTHER" id="PTHR45431:SF3">
    <property type="entry name" value="RHODANESE-LIKE DOMAIN-CONTAINING PROTEIN 15, CHLOROPLASTIC"/>
    <property type="match status" value="1"/>
</dbReference>
<organism evidence="2 3">
    <name type="scientific">Oryzomicrobium terrae</name>
    <dbReference type="NCBI Taxonomy" id="1735038"/>
    <lineage>
        <taxon>Bacteria</taxon>
        <taxon>Pseudomonadati</taxon>
        <taxon>Pseudomonadota</taxon>
        <taxon>Betaproteobacteria</taxon>
        <taxon>Rhodocyclales</taxon>
        <taxon>Rhodocyclaceae</taxon>
        <taxon>Oryzomicrobium</taxon>
    </lineage>
</organism>
<proteinExistence type="predicted"/>
<evidence type="ECO:0000313" key="2">
    <source>
        <dbReference type="EMBL" id="QEL63955.1"/>
    </source>
</evidence>
<reference evidence="2 3" key="1">
    <citation type="submission" date="2017-07" db="EMBL/GenBank/DDBJ databases">
        <title>Complete genome sequence of Oryzomicrobium terrae TPP412.</title>
        <authorList>
            <person name="Chiu L.-W."/>
            <person name="Lo K.-J."/>
            <person name="Tsai Y.-M."/>
            <person name="Lin S.-S."/>
            <person name="Kuo C.-H."/>
            <person name="Liu C.-T."/>
        </authorList>
    </citation>
    <scope>NUCLEOTIDE SEQUENCE [LARGE SCALE GENOMIC DNA]</scope>
    <source>
        <strain evidence="2 3">TPP412</strain>
    </source>
</reference>
<dbReference type="SMART" id="SM00450">
    <property type="entry name" value="RHOD"/>
    <property type="match status" value="1"/>
</dbReference>
<name>A0A5C1E5M7_9RHOO</name>
<dbReference type="InterPro" id="IPR036873">
    <property type="entry name" value="Rhodanese-like_dom_sf"/>
</dbReference>
<dbReference type="Pfam" id="PF00581">
    <property type="entry name" value="Rhodanese"/>
    <property type="match status" value="1"/>
</dbReference>
<dbReference type="PROSITE" id="PS50206">
    <property type="entry name" value="RHODANESE_3"/>
    <property type="match status" value="1"/>
</dbReference>